<dbReference type="Proteomes" id="UP001157502">
    <property type="component" value="Chromosome 37"/>
</dbReference>
<accession>A0ACC2F0L1</accession>
<organism evidence="1 2">
    <name type="scientific">Dallia pectoralis</name>
    <name type="common">Alaska blackfish</name>
    <dbReference type="NCBI Taxonomy" id="75939"/>
    <lineage>
        <taxon>Eukaryota</taxon>
        <taxon>Metazoa</taxon>
        <taxon>Chordata</taxon>
        <taxon>Craniata</taxon>
        <taxon>Vertebrata</taxon>
        <taxon>Euteleostomi</taxon>
        <taxon>Actinopterygii</taxon>
        <taxon>Neopterygii</taxon>
        <taxon>Teleostei</taxon>
        <taxon>Protacanthopterygii</taxon>
        <taxon>Esociformes</taxon>
        <taxon>Umbridae</taxon>
        <taxon>Dallia</taxon>
    </lineage>
</organism>
<name>A0ACC2F0L1_DALPE</name>
<reference evidence="1" key="1">
    <citation type="submission" date="2021-05" db="EMBL/GenBank/DDBJ databases">
        <authorList>
            <person name="Pan Q."/>
            <person name="Jouanno E."/>
            <person name="Zahm M."/>
            <person name="Klopp C."/>
            <person name="Cabau C."/>
            <person name="Louis A."/>
            <person name="Berthelot C."/>
            <person name="Parey E."/>
            <person name="Roest Crollius H."/>
            <person name="Montfort J."/>
            <person name="Robinson-Rechavi M."/>
            <person name="Bouchez O."/>
            <person name="Lampietro C."/>
            <person name="Lopez Roques C."/>
            <person name="Donnadieu C."/>
            <person name="Postlethwait J."/>
            <person name="Bobe J."/>
            <person name="Dillon D."/>
            <person name="Chandos A."/>
            <person name="von Hippel F."/>
            <person name="Guiguen Y."/>
        </authorList>
    </citation>
    <scope>NUCLEOTIDE SEQUENCE</scope>
    <source>
        <strain evidence="1">YG-Jan2019</strain>
    </source>
</reference>
<keyword evidence="2" id="KW-1185">Reference proteome</keyword>
<protein>
    <submittedName>
        <fullName evidence="1">Uncharacterized protein</fullName>
    </submittedName>
</protein>
<sequence>MHSWFQSVRWDRSPSGPSRARGGVRLRRMERFPPRRQQRYLSGMADAFLIDALAPVIWAVASCHLGTDSIGSSELCV</sequence>
<proteinExistence type="predicted"/>
<evidence type="ECO:0000313" key="2">
    <source>
        <dbReference type="Proteomes" id="UP001157502"/>
    </source>
</evidence>
<evidence type="ECO:0000313" key="1">
    <source>
        <dbReference type="EMBL" id="KAJ7984862.1"/>
    </source>
</evidence>
<gene>
    <name evidence="1" type="ORF">DPEC_G00359180</name>
</gene>
<dbReference type="EMBL" id="CM055764">
    <property type="protein sequence ID" value="KAJ7984862.1"/>
    <property type="molecule type" value="Genomic_DNA"/>
</dbReference>
<comment type="caution">
    <text evidence="1">The sequence shown here is derived from an EMBL/GenBank/DDBJ whole genome shotgun (WGS) entry which is preliminary data.</text>
</comment>